<evidence type="ECO:0000313" key="3">
    <source>
        <dbReference type="Proteomes" id="UP000230731"/>
    </source>
</evidence>
<dbReference type="GO" id="GO:0016787">
    <property type="term" value="F:hydrolase activity"/>
    <property type="evidence" value="ECO:0007669"/>
    <property type="project" value="UniProtKB-KW"/>
</dbReference>
<dbReference type="Proteomes" id="UP000230731">
    <property type="component" value="Unassembled WGS sequence"/>
</dbReference>
<dbReference type="InterPro" id="IPR023365">
    <property type="entry name" value="Sortase_dom-sf"/>
</dbReference>
<evidence type="ECO:0000256" key="1">
    <source>
        <dbReference type="ARBA" id="ARBA00022801"/>
    </source>
</evidence>
<dbReference type="EMBL" id="PEZP01000007">
    <property type="protein sequence ID" value="PIT98438.1"/>
    <property type="molecule type" value="Genomic_DNA"/>
</dbReference>
<evidence type="ECO:0000313" key="2">
    <source>
        <dbReference type="EMBL" id="PIT98438.1"/>
    </source>
</evidence>
<organism evidence="2 3">
    <name type="scientific">Candidatus Andersenbacteria bacterium CG10_big_fil_rev_8_21_14_0_10_54_11</name>
    <dbReference type="NCBI Taxonomy" id="1974485"/>
    <lineage>
        <taxon>Bacteria</taxon>
        <taxon>Candidatus Anderseniibacteriota</taxon>
    </lineage>
</organism>
<protein>
    <recommendedName>
        <fullName evidence="4">Sortase</fullName>
    </recommendedName>
</protein>
<evidence type="ECO:0008006" key="4">
    <source>
        <dbReference type="Google" id="ProtNLM"/>
    </source>
</evidence>
<accession>A0A2M6X099</accession>
<reference evidence="3" key="1">
    <citation type="submission" date="2017-09" db="EMBL/GenBank/DDBJ databases">
        <title>Depth-based differentiation of microbial function through sediment-hosted aquifers and enrichment of novel symbionts in the deep terrestrial subsurface.</title>
        <authorList>
            <person name="Probst A.J."/>
            <person name="Ladd B."/>
            <person name="Jarett J.K."/>
            <person name="Geller-Mcgrath D.E."/>
            <person name="Sieber C.M.K."/>
            <person name="Emerson J.B."/>
            <person name="Anantharaman K."/>
            <person name="Thomas B.C."/>
            <person name="Malmstrom R."/>
            <person name="Stieglmeier M."/>
            <person name="Klingl A."/>
            <person name="Woyke T."/>
            <person name="Ryan C.M."/>
            <person name="Banfield J.F."/>
        </authorList>
    </citation>
    <scope>NUCLEOTIDE SEQUENCE [LARGE SCALE GENOMIC DNA]</scope>
</reference>
<gene>
    <name evidence="2" type="ORF">COT71_00670</name>
</gene>
<dbReference type="Pfam" id="PF04203">
    <property type="entry name" value="Sortase"/>
    <property type="match status" value="1"/>
</dbReference>
<dbReference type="Gene3D" id="2.40.260.10">
    <property type="entry name" value="Sortase"/>
    <property type="match status" value="1"/>
</dbReference>
<comment type="caution">
    <text evidence="2">The sequence shown here is derived from an EMBL/GenBank/DDBJ whole genome shotgun (WGS) entry which is preliminary data.</text>
</comment>
<proteinExistence type="predicted"/>
<keyword evidence="1" id="KW-0378">Hydrolase</keyword>
<dbReference type="SUPFAM" id="SSF63817">
    <property type="entry name" value="Sortase"/>
    <property type="match status" value="1"/>
</dbReference>
<dbReference type="NCBIfam" id="TIGR01076">
    <property type="entry name" value="sortase_fam"/>
    <property type="match status" value="1"/>
</dbReference>
<sequence>MKLARPLGTAASAVLVFGSGIAAGAYYHTELSVLWQHMVRARFEAPFAPIPIPSPAASASAIELPGLGESLPLVYSDTLEEDKIQDLLKKGAVVLPLGTAFGEPGNVVVTAHSSGTEAFGPYRFAFAKLAEIKEGQEYTISTPTARYTYRVYGHEIIWPHEVDKLPNDDRSTVTLVTCWPLWTNFKRLLVHSELVNVEYKI</sequence>
<dbReference type="InterPro" id="IPR005754">
    <property type="entry name" value="Sortase"/>
</dbReference>
<dbReference type="AlphaFoldDB" id="A0A2M6X099"/>
<name>A0A2M6X099_9BACT</name>